<feature type="transmembrane region" description="Helical" evidence="1">
    <location>
        <begin position="133"/>
        <end position="156"/>
    </location>
</feature>
<feature type="transmembrane region" description="Helical" evidence="1">
    <location>
        <begin position="109"/>
        <end position="126"/>
    </location>
</feature>
<reference evidence="3 4" key="1">
    <citation type="submission" date="2015-11" db="EMBL/GenBank/DDBJ databases">
        <authorList>
            <person name="Chong T.M."/>
            <person name="Chan K.G."/>
            <person name="Dessaux Y."/>
        </authorList>
    </citation>
    <scope>NUCLEOTIDE SEQUENCE [LARGE SCALE GENOMIC DNA]</scope>
    <source>
        <strain evidence="3 4">S5.2</strain>
    </source>
</reference>
<keyword evidence="1" id="KW-1133">Transmembrane helix</keyword>
<protein>
    <recommendedName>
        <fullName evidence="2">DUF1468 domain-containing protein</fullName>
    </recommendedName>
</protein>
<feature type="transmembrane region" description="Helical" evidence="1">
    <location>
        <begin position="42"/>
        <end position="64"/>
    </location>
</feature>
<name>A0ABM5VSP6_ECTME</name>
<dbReference type="InterPro" id="IPR009936">
    <property type="entry name" value="DUF1468"/>
</dbReference>
<accession>A0ABM5VSP6</accession>
<keyword evidence="1" id="KW-0472">Membrane</keyword>
<evidence type="ECO:0000313" key="3">
    <source>
        <dbReference type="EMBL" id="ALN17834.1"/>
    </source>
</evidence>
<feature type="transmembrane region" description="Helical" evidence="1">
    <location>
        <begin position="12"/>
        <end position="30"/>
    </location>
</feature>
<dbReference type="EMBL" id="CP013124">
    <property type="protein sequence ID" value="ALN17834.1"/>
    <property type="molecule type" value="Genomic_DNA"/>
</dbReference>
<proteinExistence type="predicted"/>
<sequence length="157" mass="17441">MNKTDKMLVGERTFCALLLVFSLVIFYLAYQISGFSSANSPGAFPIGVALVMILSAVKIVFELIGKTRPDCSGWLDAFQQFRRQHFPKAVLIFGLLAVAYLAAIQWASFYVSTFFFLVLSIVYLRGGTRVLNAVMIAGVLLVMIYLLFSLAFSVYLP</sequence>
<dbReference type="GeneID" id="57605035"/>
<organism evidence="3 4">
    <name type="scientific">Ectopseudomonas mendocina S5.2</name>
    <dbReference type="NCBI Taxonomy" id="1225174"/>
    <lineage>
        <taxon>Bacteria</taxon>
        <taxon>Pseudomonadati</taxon>
        <taxon>Pseudomonadota</taxon>
        <taxon>Gammaproteobacteria</taxon>
        <taxon>Pseudomonadales</taxon>
        <taxon>Pseudomonadaceae</taxon>
        <taxon>Ectopseudomonas</taxon>
    </lineage>
</organism>
<dbReference type="RefSeq" id="WP_017362022.1">
    <property type="nucleotide sequence ID" value="NZ_CP013124.1"/>
</dbReference>
<dbReference type="Proteomes" id="UP000028530">
    <property type="component" value="Chromosome"/>
</dbReference>
<evidence type="ECO:0000256" key="1">
    <source>
        <dbReference type="SAM" id="Phobius"/>
    </source>
</evidence>
<evidence type="ECO:0000259" key="2">
    <source>
        <dbReference type="Pfam" id="PF07331"/>
    </source>
</evidence>
<gene>
    <name evidence="3" type="ORF">DW68_004100</name>
</gene>
<keyword evidence="4" id="KW-1185">Reference proteome</keyword>
<feature type="transmembrane region" description="Helical" evidence="1">
    <location>
        <begin position="85"/>
        <end position="103"/>
    </location>
</feature>
<keyword evidence="1" id="KW-0812">Transmembrane</keyword>
<feature type="domain" description="DUF1468" evidence="2">
    <location>
        <begin position="14"/>
        <end position="157"/>
    </location>
</feature>
<evidence type="ECO:0000313" key="4">
    <source>
        <dbReference type="Proteomes" id="UP000028530"/>
    </source>
</evidence>
<dbReference type="Pfam" id="PF07331">
    <property type="entry name" value="TctB"/>
    <property type="match status" value="1"/>
</dbReference>